<name>A0A7R9BXQ3_9CRUS</name>
<proteinExistence type="predicted"/>
<feature type="transmembrane region" description="Helical" evidence="2">
    <location>
        <begin position="477"/>
        <end position="495"/>
    </location>
</feature>
<feature type="transmembrane region" description="Helical" evidence="2">
    <location>
        <begin position="388"/>
        <end position="407"/>
    </location>
</feature>
<feature type="transmembrane region" description="Helical" evidence="2">
    <location>
        <begin position="75"/>
        <end position="94"/>
    </location>
</feature>
<dbReference type="PANTHER" id="PTHR11360:SF306">
    <property type="entry name" value="RE01051P"/>
    <property type="match status" value="1"/>
</dbReference>
<dbReference type="AlphaFoldDB" id="A0A7R9BXQ3"/>
<dbReference type="Proteomes" id="UP000678499">
    <property type="component" value="Unassembled WGS sequence"/>
</dbReference>
<dbReference type="EMBL" id="CAJPEX010003567">
    <property type="protein sequence ID" value="CAG0922336.1"/>
    <property type="molecule type" value="Genomic_DNA"/>
</dbReference>
<dbReference type="OrthoDB" id="6377051at2759"/>
<evidence type="ECO:0000313" key="3">
    <source>
        <dbReference type="EMBL" id="CAD7282184.1"/>
    </source>
</evidence>
<feature type="transmembrane region" description="Helical" evidence="2">
    <location>
        <begin position="322"/>
        <end position="343"/>
    </location>
</feature>
<dbReference type="PANTHER" id="PTHR11360">
    <property type="entry name" value="MONOCARBOXYLATE TRANSPORTER"/>
    <property type="match status" value="1"/>
</dbReference>
<feature type="compositionally biased region" description="Acidic residues" evidence="1">
    <location>
        <begin position="534"/>
        <end position="553"/>
    </location>
</feature>
<keyword evidence="4" id="KW-1185">Reference proteome</keyword>
<evidence type="ECO:0000313" key="4">
    <source>
        <dbReference type="Proteomes" id="UP000678499"/>
    </source>
</evidence>
<dbReference type="EMBL" id="OA885604">
    <property type="protein sequence ID" value="CAD7282184.1"/>
    <property type="molecule type" value="Genomic_DNA"/>
</dbReference>
<feature type="transmembrane region" description="Helical" evidence="2">
    <location>
        <begin position="43"/>
        <end position="68"/>
    </location>
</feature>
<evidence type="ECO:0000256" key="1">
    <source>
        <dbReference type="SAM" id="MobiDB-lite"/>
    </source>
</evidence>
<evidence type="ECO:0000256" key="2">
    <source>
        <dbReference type="SAM" id="Phobius"/>
    </source>
</evidence>
<dbReference type="Gene3D" id="1.20.1250.20">
    <property type="entry name" value="MFS general substrate transporter like domains"/>
    <property type="match status" value="2"/>
</dbReference>
<feature type="transmembrane region" description="Helical" evidence="2">
    <location>
        <begin position="18"/>
        <end position="37"/>
    </location>
</feature>
<keyword evidence="2" id="KW-0812">Transmembrane</keyword>
<gene>
    <name evidence="3" type="ORF">NMOB1V02_LOCUS9814</name>
</gene>
<dbReference type="InterPro" id="IPR036259">
    <property type="entry name" value="MFS_trans_sf"/>
</dbReference>
<dbReference type="GO" id="GO:0008028">
    <property type="term" value="F:monocarboxylic acid transmembrane transporter activity"/>
    <property type="evidence" value="ECO:0007669"/>
    <property type="project" value="TreeGrafter"/>
</dbReference>
<reference evidence="3" key="1">
    <citation type="submission" date="2020-11" db="EMBL/GenBank/DDBJ databases">
        <authorList>
            <person name="Tran Van P."/>
        </authorList>
    </citation>
    <scope>NUCLEOTIDE SEQUENCE</scope>
</reference>
<evidence type="ECO:0008006" key="5">
    <source>
        <dbReference type="Google" id="ProtNLM"/>
    </source>
</evidence>
<keyword evidence="2" id="KW-1133">Transmembrane helix</keyword>
<keyword evidence="2" id="KW-0472">Membrane</keyword>
<accession>A0A7R9BXQ3</accession>
<feature type="compositionally biased region" description="Basic and acidic residues" evidence="1">
    <location>
        <begin position="583"/>
        <end position="595"/>
    </location>
</feature>
<feature type="region of interest" description="Disordered" evidence="1">
    <location>
        <begin position="528"/>
        <end position="595"/>
    </location>
</feature>
<protein>
    <recommendedName>
        <fullName evidence="5">Monocarboxylate transporter</fullName>
    </recommendedName>
</protein>
<organism evidence="3">
    <name type="scientific">Notodromas monacha</name>
    <dbReference type="NCBI Taxonomy" id="399045"/>
    <lineage>
        <taxon>Eukaryota</taxon>
        <taxon>Metazoa</taxon>
        <taxon>Ecdysozoa</taxon>
        <taxon>Arthropoda</taxon>
        <taxon>Crustacea</taxon>
        <taxon>Oligostraca</taxon>
        <taxon>Ostracoda</taxon>
        <taxon>Podocopa</taxon>
        <taxon>Podocopida</taxon>
        <taxon>Cypridocopina</taxon>
        <taxon>Cypridoidea</taxon>
        <taxon>Cyprididae</taxon>
        <taxon>Notodromas</taxon>
    </lineage>
</organism>
<dbReference type="SUPFAM" id="SSF103473">
    <property type="entry name" value="MFS general substrate transporter"/>
    <property type="match status" value="1"/>
</dbReference>
<dbReference type="InterPro" id="IPR050327">
    <property type="entry name" value="Proton-linked_MCT"/>
</dbReference>
<feature type="transmembrane region" description="Helical" evidence="2">
    <location>
        <begin position="414"/>
        <end position="437"/>
    </location>
</feature>
<sequence length="595" mass="65648">MAALLAGPLSSIYSHKRVSVAAGALIAFGLFMSHMITAAWQLFFTYSLCVGFGSGLIYSSSFLLVNLYFDQKRGLALGVFNASATLGRILFPTAEHWMLETFTDSGTVLLMSSVALHLIPAAMLFDPVERHLPTNNRNESNVPAAPIADFAPTDAEEITGLMRSSESCEPEIDIASPSPVDRHQHCPNRGLASLMVGPMSVSTSSHIHHAAKKDQRNLREVDLDLFKNMRRASESHVHLISSRSPRLAVRCPDSTRDICGSSVAFLQYRGYSRLSMRLRGSSSAYHDDDENPSPGMKADDDANLAKRIFAQLDFGLLRNPMLLILLFSDCLYWLTYFNFVLMLPMSAREKGLSRRQTATLLSLPPMSDIVVRLVVPVMVDRGWVDERVVYLVGLATVLVAVLLFPLVSGVATYACCLLFGVGCGSAVTHFGLVLVHYFGVHNLPSTKGFTMFSNGFCYITVGPLLGLLRTNTGNFRASYFTLAACMSVSLLLWALEPWAKQFTTPTPTHQGDRTNIAEIHEGHQEVVKCNSGEGEGEEDDDEEFEEIDGEIDPESQCAQNRNRKQQQQHNIRVEDSLPAEVTTAHRDPTTGHRKQ</sequence>
<feature type="transmembrane region" description="Helical" evidence="2">
    <location>
        <begin position="106"/>
        <end position="125"/>
    </location>
</feature>
<dbReference type="Pfam" id="PF07690">
    <property type="entry name" value="MFS_1"/>
    <property type="match status" value="2"/>
</dbReference>
<dbReference type="InterPro" id="IPR011701">
    <property type="entry name" value="MFS"/>
</dbReference>
<feature type="transmembrane region" description="Helical" evidence="2">
    <location>
        <begin position="449"/>
        <end position="468"/>
    </location>
</feature>